<feature type="transmembrane region" description="Helical" evidence="8">
    <location>
        <begin position="856"/>
        <end position="878"/>
    </location>
</feature>
<dbReference type="EMBL" id="LSRL02000096">
    <property type="protein sequence ID" value="TDG44729.1"/>
    <property type="molecule type" value="Genomic_DNA"/>
</dbReference>
<dbReference type="AlphaFoldDB" id="A0A484B7V7"/>
<dbReference type="InterPro" id="IPR032675">
    <property type="entry name" value="LRR_dom_sf"/>
</dbReference>
<reference evidence="10 11" key="1">
    <citation type="journal article" date="2019" name="J. Hered.">
        <title>An Improved Genome Assembly for Drosophila navojoa, the Basal Species in the mojavensis Cluster.</title>
        <authorList>
            <person name="Vanderlinde T."/>
            <person name="Dupim E.G."/>
            <person name="Nazario-Yepiz N.O."/>
            <person name="Carvalho A.B."/>
        </authorList>
    </citation>
    <scope>NUCLEOTIDE SEQUENCE [LARGE SCALE GENOMIC DNA]</scope>
    <source>
        <strain evidence="10">Navoj_Jal97</strain>
        <tissue evidence="10">Whole organism</tissue>
    </source>
</reference>
<dbReference type="PANTHER" id="PTHR24365">
    <property type="entry name" value="TOLL-LIKE RECEPTOR"/>
    <property type="match status" value="1"/>
</dbReference>
<evidence type="ECO:0000256" key="3">
    <source>
        <dbReference type="ARBA" id="ARBA00022692"/>
    </source>
</evidence>
<dbReference type="OrthoDB" id="26525at2759"/>
<dbReference type="Gene3D" id="3.80.10.10">
    <property type="entry name" value="Ribonuclease Inhibitor"/>
    <property type="match status" value="2"/>
</dbReference>
<keyword evidence="4" id="KW-0732">Signal</keyword>
<protein>
    <recommendedName>
        <fullName evidence="9">LRRCT domain-containing protein</fullName>
    </recommendedName>
</protein>
<dbReference type="PANTHER" id="PTHR24365:SF541">
    <property type="entry name" value="PROTEIN TOLL-RELATED"/>
    <property type="match status" value="1"/>
</dbReference>
<feature type="compositionally biased region" description="Low complexity" evidence="7">
    <location>
        <begin position="661"/>
        <end position="681"/>
    </location>
</feature>
<evidence type="ECO:0000256" key="4">
    <source>
        <dbReference type="ARBA" id="ARBA00022729"/>
    </source>
</evidence>
<sequence length="1020" mass="114863">MQTFERMPALEHLNLANCRLRSIYFDPSNELRYLDLSGNKLTDYANVDLFELLNIKPCLESVRKTRELISDANTLGASYESTTESKYETSIVTTTTPRTTQSLAKQRIPVITTSSTTTQSSAKPQVPVRTTSSTTTTTTTEPPTWITETTPNITPDWTTPWDIPATTDSENDENSLLYDEMVCVNAQKESLGSTAIAYNAKMTIVDDSEHMVKVILSQFKADVWSIVYFSNAKDKREIDNGNSVDSFNTIFGMLLSVALGVLAVYAILRMRPTWLWGSKRLLRPTSQSNTMLLLPREYEKEAYDAIRYANPNASIHEYASYYRHLEGAQLYRGGSNKYNVPPTERAPSIPPLITGGPAGGGCYEDSCRIECSQNGDLYADAAAVIDVSECEVITSLIVTNQSQNYIDNNWIDVNATVLRIALIKSELTKIKSGAFNAPMFSKVLHMIWLDLRLNEVSNGALLGLYSLKKFEIDFKVPNIQLALLQPVQTTLTHLRMNCGINFKSGSNIFENIYLGKLLHLDLSYNNFSGPLTKNIFVATPNVTYLYLKYCYITAIEDSAFEHIAQKLILVDLKHNLLTHFNADSLGLGKNLRLFDVEPNNWNCTCQLRSMIEFYNKRKNYFISAPYCRMPLKLYGKNFDELTTKELGCDTSDDDTDKITDPIDQTPTDNDGKASNDNNNNNEAKPTIPYGPILQFSCSKPIAMTGNENSMEDRQKRYVANDNPKNSEFSAFEHFVFEPPTYDLDLEILENNSVRASIDGYDVSSRLNIIWFTEHEESETYFVTSPSPRDYNCILYEDPYLVTDPLQQNHTYTFCMMAENQVVVSPLFCQPLHIPLPHVHNEVDDVIEVETDKQFTIGMLCLIFFMSTVFGAIFAYLGIKSFPNLLEGSKNVVVIKESDKTCVVSTIAESKYMKSSLKKDKCSFRIGAERSSDISTVPSDIKVPNSASVSSSSTCFDECFTSITNTQAMEYEMPMKFNECRKLSEGVDRPNSPPPLPKRNSKNSLTMDLQPLSCEKFAKQI</sequence>
<dbReference type="SMART" id="SM00082">
    <property type="entry name" value="LRRCT"/>
    <property type="match status" value="1"/>
</dbReference>
<name>A0A484B7V7_DRONA</name>
<proteinExistence type="predicted"/>
<dbReference type="STRING" id="7232.A0A484B7V7"/>
<dbReference type="InterPro" id="IPR001611">
    <property type="entry name" value="Leu-rich_rpt"/>
</dbReference>
<dbReference type="SUPFAM" id="SSF52047">
    <property type="entry name" value="RNI-like"/>
    <property type="match status" value="1"/>
</dbReference>
<evidence type="ECO:0000256" key="6">
    <source>
        <dbReference type="ARBA" id="ARBA00023136"/>
    </source>
</evidence>
<dbReference type="InterPro" id="IPR000483">
    <property type="entry name" value="Cys-rich_flank_reg_C"/>
</dbReference>
<keyword evidence="6 8" id="KW-0472">Membrane</keyword>
<gene>
    <name evidence="10" type="ORF">AWZ03_008870</name>
</gene>
<feature type="domain" description="LRRCT" evidence="9">
    <location>
        <begin position="599"/>
        <end position="649"/>
    </location>
</feature>
<dbReference type="GO" id="GO:0007165">
    <property type="term" value="P:signal transduction"/>
    <property type="evidence" value="ECO:0007669"/>
    <property type="project" value="TreeGrafter"/>
</dbReference>
<feature type="compositionally biased region" description="Low complexity" evidence="7">
    <location>
        <begin position="130"/>
        <end position="155"/>
    </location>
</feature>
<keyword evidence="3 8" id="KW-0812">Transmembrane</keyword>
<dbReference type="Pfam" id="PF13855">
    <property type="entry name" value="LRR_8"/>
    <property type="match status" value="1"/>
</dbReference>
<evidence type="ECO:0000313" key="10">
    <source>
        <dbReference type="EMBL" id="TDG44729.1"/>
    </source>
</evidence>
<keyword evidence="5 8" id="KW-1133">Transmembrane helix</keyword>
<comment type="subcellular location">
    <subcellularLocation>
        <location evidence="1">Membrane</location>
        <topology evidence="1">Single-pass membrane protein</topology>
    </subcellularLocation>
</comment>
<dbReference type="SUPFAM" id="SSF52058">
    <property type="entry name" value="L domain-like"/>
    <property type="match status" value="1"/>
</dbReference>
<evidence type="ECO:0000256" key="7">
    <source>
        <dbReference type="SAM" id="MobiDB-lite"/>
    </source>
</evidence>
<feature type="transmembrane region" description="Helical" evidence="8">
    <location>
        <begin position="250"/>
        <end position="268"/>
    </location>
</feature>
<dbReference type="GO" id="GO:0005886">
    <property type="term" value="C:plasma membrane"/>
    <property type="evidence" value="ECO:0007669"/>
    <property type="project" value="TreeGrafter"/>
</dbReference>
<evidence type="ECO:0000313" key="11">
    <source>
        <dbReference type="Proteomes" id="UP000295192"/>
    </source>
</evidence>
<evidence type="ECO:0000256" key="8">
    <source>
        <dbReference type="SAM" id="Phobius"/>
    </source>
</evidence>
<evidence type="ECO:0000256" key="2">
    <source>
        <dbReference type="ARBA" id="ARBA00022614"/>
    </source>
</evidence>
<dbReference type="OMA" id="KYCYITA"/>
<evidence type="ECO:0000256" key="5">
    <source>
        <dbReference type="ARBA" id="ARBA00022989"/>
    </source>
</evidence>
<dbReference type="Proteomes" id="UP000295192">
    <property type="component" value="Unassembled WGS sequence"/>
</dbReference>
<comment type="caution">
    <text evidence="10">The sequence shown here is derived from an EMBL/GenBank/DDBJ whole genome shotgun (WGS) entry which is preliminary data.</text>
</comment>
<keyword evidence="2" id="KW-0433">Leucine-rich repeat</keyword>
<keyword evidence="11" id="KW-1185">Reference proteome</keyword>
<organism evidence="10 11">
    <name type="scientific">Drosophila navojoa</name>
    <name type="common">Fruit fly</name>
    <dbReference type="NCBI Taxonomy" id="7232"/>
    <lineage>
        <taxon>Eukaryota</taxon>
        <taxon>Metazoa</taxon>
        <taxon>Ecdysozoa</taxon>
        <taxon>Arthropoda</taxon>
        <taxon>Hexapoda</taxon>
        <taxon>Insecta</taxon>
        <taxon>Pterygota</taxon>
        <taxon>Neoptera</taxon>
        <taxon>Endopterygota</taxon>
        <taxon>Diptera</taxon>
        <taxon>Brachycera</taxon>
        <taxon>Muscomorpha</taxon>
        <taxon>Ephydroidea</taxon>
        <taxon>Drosophilidae</taxon>
        <taxon>Drosophila</taxon>
    </lineage>
</organism>
<evidence type="ECO:0000256" key="1">
    <source>
        <dbReference type="ARBA" id="ARBA00004167"/>
    </source>
</evidence>
<dbReference type="PROSITE" id="PS51450">
    <property type="entry name" value="LRR"/>
    <property type="match status" value="1"/>
</dbReference>
<evidence type="ECO:0000259" key="9">
    <source>
        <dbReference type="SMART" id="SM00082"/>
    </source>
</evidence>
<accession>A0A484B7V7</accession>
<dbReference type="GO" id="GO:0038023">
    <property type="term" value="F:signaling receptor activity"/>
    <property type="evidence" value="ECO:0007669"/>
    <property type="project" value="TreeGrafter"/>
</dbReference>
<feature type="region of interest" description="Disordered" evidence="7">
    <location>
        <begin position="649"/>
        <end position="688"/>
    </location>
</feature>
<feature type="region of interest" description="Disordered" evidence="7">
    <location>
        <begin position="983"/>
        <end position="1004"/>
    </location>
</feature>
<feature type="region of interest" description="Disordered" evidence="7">
    <location>
        <begin position="114"/>
        <end position="161"/>
    </location>
</feature>